<evidence type="ECO:0000313" key="2">
    <source>
        <dbReference type="EMBL" id="KAH3878042.1"/>
    </source>
</evidence>
<accession>A0A9D4RTH6</accession>
<dbReference type="EMBL" id="JAIWYP010000001">
    <property type="protein sequence ID" value="KAH3878042.1"/>
    <property type="molecule type" value="Genomic_DNA"/>
</dbReference>
<keyword evidence="1" id="KW-0812">Transmembrane</keyword>
<name>A0A9D4RTH6_DREPO</name>
<keyword evidence="1" id="KW-0472">Membrane</keyword>
<proteinExistence type="predicted"/>
<dbReference type="AlphaFoldDB" id="A0A9D4RTH6"/>
<feature type="transmembrane region" description="Helical" evidence="1">
    <location>
        <begin position="6"/>
        <end position="26"/>
    </location>
</feature>
<evidence type="ECO:0000313" key="3">
    <source>
        <dbReference type="Proteomes" id="UP000828390"/>
    </source>
</evidence>
<keyword evidence="3" id="KW-1185">Reference proteome</keyword>
<reference evidence="2" key="1">
    <citation type="journal article" date="2019" name="bioRxiv">
        <title>The Genome of the Zebra Mussel, Dreissena polymorpha: A Resource for Invasive Species Research.</title>
        <authorList>
            <person name="McCartney M.A."/>
            <person name="Auch B."/>
            <person name="Kono T."/>
            <person name="Mallez S."/>
            <person name="Zhang Y."/>
            <person name="Obille A."/>
            <person name="Becker A."/>
            <person name="Abrahante J.E."/>
            <person name="Garbe J."/>
            <person name="Badalamenti J.P."/>
            <person name="Herman A."/>
            <person name="Mangelson H."/>
            <person name="Liachko I."/>
            <person name="Sullivan S."/>
            <person name="Sone E.D."/>
            <person name="Koren S."/>
            <person name="Silverstein K.A.T."/>
            <person name="Beckman K.B."/>
            <person name="Gohl D.M."/>
        </authorList>
    </citation>
    <scope>NUCLEOTIDE SEQUENCE</scope>
    <source>
        <strain evidence="2">Duluth1</strain>
        <tissue evidence="2">Whole animal</tissue>
    </source>
</reference>
<sequence length="166" mass="18936">MEDRIIGLIVGVIAFLLIALLGVLLWKVYKYHHGSRNAAFLALIFKKGPQPPSAGKCECCQKCDVNADVKKTENMKRFENTCHTNRCCQKCDVKVKEEEKQYNANVDKERKVWHTNGVLDEDKRYTIVKMTGPGEMPSNDVTKRTHTIESPVRKSADNYSFIDLND</sequence>
<dbReference type="Proteomes" id="UP000828390">
    <property type="component" value="Unassembled WGS sequence"/>
</dbReference>
<organism evidence="2 3">
    <name type="scientific">Dreissena polymorpha</name>
    <name type="common">Zebra mussel</name>
    <name type="synonym">Mytilus polymorpha</name>
    <dbReference type="NCBI Taxonomy" id="45954"/>
    <lineage>
        <taxon>Eukaryota</taxon>
        <taxon>Metazoa</taxon>
        <taxon>Spiralia</taxon>
        <taxon>Lophotrochozoa</taxon>
        <taxon>Mollusca</taxon>
        <taxon>Bivalvia</taxon>
        <taxon>Autobranchia</taxon>
        <taxon>Heteroconchia</taxon>
        <taxon>Euheterodonta</taxon>
        <taxon>Imparidentia</taxon>
        <taxon>Neoheterodontei</taxon>
        <taxon>Myida</taxon>
        <taxon>Dreissenoidea</taxon>
        <taxon>Dreissenidae</taxon>
        <taxon>Dreissena</taxon>
    </lineage>
</organism>
<comment type="caution">
    <text evidence="2">The sequence shown here is derived from an EMBL/GenBank/DDBJ whole genome shotgun (WGS) entry which is preliminary data.</text>
</comment>
<keyword evidence="1" id="KW-1133">Transmembrane helix</keyword>
<reference evidence="2" key="2">
    <citation type="submission" date="2020-11" db="EMBL/GenBank/DDBJ databases">
        <authorList>
            <person name="McCartney M.A."/>
            <person name="Auch B."/>
            <person name="Kono T."/>
            <person name="Mallez S."/>
            <person name="Becker A."/>
            <person name="Gohl D.M."/>
            <person name="Silverstein K.A.T."/>
            <person name="Koren S."/>
            <person name="Bechman K.B."/>
            <person name="Herman A."/>
            <person name="Abrahante J.E."/>
            <person name="Garbe J."/>
        </authorList>
    </citation>
    <scope>NUCLEOTIDE SEQUENCE</scope>
    <source>
        <strain evidence="2">Duluth1</strain>
        <tissue evidence="2">Whole animal</tissue>
    </source>
</reference>
<gene>
    <name evidence="2" type="ORF">DPMN_001922</name>
</gene>
<protein>
    <submittedName>
        <fullName evidence="2">Uncharacterized protein</fullName>
    </submittedName>
</protein>
<evidence type="ECO:0000256" key="1">
    <source>
        <dbReference type="SAM" id="Phobius"/>
    </source>
</evidence>